<feature type="transmembrane region" description="Helical" evidence="1">
    <location>
        <begin position="6"/>
        <end position="24"/>
    </location>
</feature>
<keyword evidence="1" id="KW-0472">Membrane</keyword>
<evidence type="ECO:0008006" key="4">
    <source>
        <dbReference type="Google" id="ProtNLM"/>
    </source>
</evidence>
<keyword evidence="3" id="KW-1185">Reference proteome</keyword>
<name>A0A5C8ZAL7_9GAMM</name>
<keyword evidence="1" id="KW-1133">Transmembrane helix</keyword>
<dbReference type="RefSeq" id="WP_147713345.1">
    <property type="nucleotide sequence ID" value="NZ_VKAD01000001.1"/>
</dbReference>
<evidence type="ECO:0000313" key="3">
    <source>
        <dbReference type="Proteomes" id="UP000321764"/>
    </source>
</evidence>
<evidence type="ECO:0000313" key="2">
    <source>
        <dbReference type="EMBL" id="TXR53946.1"/>
    </source>
</evidence>
<gene>
    <name evidence="2" type="ORF">FME95_05190</name>
</gene>
<sequence>MITIGMLFKLIGLLLIAAGIALACKPEWLSSRPVPTDIFQAVERRIWWGVPIGLGLLLCFPPAVMTWQAIVSLAASMLMIGFLIARLLGIALDGSVAKQWLNVVIEIVLLVPLFYWYVKASS</sequence>
<comment type="caution">
    <text evidence="2">The sequence shown here is derived from an EMBL/GenBank/DDBJ whole genome shotgun (WGS) entry which is preliminary data.</text>
</comment>
<proteinExistence type="predicted"/>
<keyword evidence="1" id="KW-0812">Transmembrane</keyword>
<organism evidence="2 3">
    <name type="scientific">Reinekea thalattae</name>
    <dbReference type="NCBI Taxonomy" id="2593301"/>
    <lineage>
        <taxon>Bacteria</taxon>
        <taxon>Pseudomonadati</taxon>
        <taxon>Pseudomonadota</taxon>
        <taxon>Gammaproteobacteria</taxon>
        <taxon>Oceanospirillales</taxon>
        <taxon>Saccharospirillaceae</taxon>
        <taxon>Reinekea</taxon>
    </lineage>
</organism>
<feature type="transmembrane region" description="Helical" evidence="1">
    <location>
        <begin position="100"/>
        <end position="118"/>
    </location>
</feature>
<protein>
    <recommendedName>
        <fullName evidence="4">DUF4345 domain-containing protein</fullName>
    </recommendedName>
</protein>
<evidence type="ECO:0000256" key="1">
    <source>
        <dbReference type="SAM" id="Phobius"/>
    </source>
</evidence>
<dbReference type="OrthoDB" id="6198426at2"/>
<feature type="transmembrane region" description="Helical" evidence="1">
    <location>
        <begin position="69"/>
        <end position="88"/>
    </location>
</feature>
<reference evidence="2 3" key="1">
    <citation type="submission" date="2019-07" db="EMBL/GenBank/DDBJ databases">
        <title>Reinekea sp. strain SSH23 genome sequencing and assembly.</title>
        <authorList>
            <person name="Kim I."/>
        </authorList>
    </citation>
    <scope>NUCLEOTIDE SEQUENCE [LARGE SCALE GENOMIC DNA]</scope>
    <source>
        <strain evidence="2 3">SSH23</strain>
    </source>
</reference>
<dbReference type="EMBL" id="VKAD01000001">
    <property type="protein sequence ID" value="TXR53946.1"/>
    <property type="molecule type" value="Genomic_DNA"/>
</dbReference>
<feature type="transmembrane region" description="Helical" evidence="1">
    <location>
        <begin position="45"/>
        <end position="63"/>
    </location>
</feature>
<accession>A0A5C8ZAL7</accession>
<dbReference type="AlphaFoldDB" id="A0A5C8ZAL7"/>
<dbReference type="Proteomes" id="UP000321764">
    <property type="component" value="Unassembled WGS sequence"/>
</dbReference>